<sequence length="131" mass="15088">MEYSKLQQSLDFEKKKKREVELQELQKWLEAVDGLVKEKVNKILVEARQITQRNVAQPLMEIASTSRYQFGQHINADSMASTVELQELQKWLEAVDGVVKEKVNKILVEARQITQGNVAQPLMEIASTSRY</sequence>
<organism evidence="1 2">
    <name type="scientific">Miscanthus lutarioriparius</name>
    <dbReference type="NCBI Taxonomy" id="422564"/>
    <lineage>
        <taxon>Eukaryota</taxon>
        <taxon>Viridiplantae</taxon>
        <taxon>Streptophyta</taxon>
        <taxon>Embryophyta</taxon>
        <taxon>Tracheophyta</taxon>
        <taxon>Spermatophyta</taxon>
        <taxon>Magnoliopsida</taxon>
        <taxon>Liliopsida</taxon>
        <taxon>Poales</taxon>
        <taxon>Poaceae</taxon>
        <taxon>PACMAD clade</taxon>
        <taxon>Panicoideae</taxon>
        <taxon>Andropogonodae</taxon>
        <taxon>Andropogoneae</taxon>
        <taxon>Saccharinae</taxon>
        <taxon>Miscanthus</taxon>
    </lineage>
</organism>
<dbReference type="EMBL" id="CAJGYO010000015">
    <property type="protein sequence ID" value="CAD6270615.1"/>
    <property type="molecule type" value="Genomic_DNA"/>
</dbReference>
<reference evidence="1" key="1">
    <citation type="submission" date="2020-10" db="EMBL/GenBank/DDBJ databases">
        <authorList>
            <person name="Han B."/>
            <person name="Lu T."/>
            <person name="Zhao Q."/>
            <person name="Huang X."/>
            <person name="Zhao Y."/>
        </authorList>
    </citation>
    <scope>NUCLEOTIDE SEQUENCE</scope>
</reference>
<proteinExistence type="predicted"/>
<evidence type="ECO:0000313" key="2">
    <source>
        <dbReference type="Proteomes" id="UP000604825"/>
    </source>
</evidence>
<protein>
    <submittedName>
        <fullName evidence="1">Uncharacterized protein</fullName>
    </submittedName>
</protein>
<dbReference type="Proteomes" id="UP000604825">
    <property type="component" value="Unassembled WGS sequence"/>
</dbReference>
<comment type="caution">
    <text evidence="1">The sequence shown here is derived from an EMBL/GenBank/DDBJ whole genome shotgun (WGS) entry which is preliminary data.</text>
</comment>
<gene>
    <name evidence="1" type="ORF">NCGR_LOCUS53907</name>
</gene>
<dbReference type="AlphaFoldDB" id="A0A811RKR2"/>
<accession>A0A811RKR2</accession>
<evidence type="ECO:0000313" key="1">
    <source>
        <dbReference type="EMBL" id="CAD6270615.1"/>
    </source>
</evidence>
<keyword evidence="2" id="KW-1185">Reference proteome</keyword>
<name>A0A811RKR2_9POAL</name>